<keyword evidence="6 7" id="KW-0694">RNA-binding</keyword>
<dbReference type="PROSITE" id="PS51689">
    <property type="entry name" value="SAM_RNA_A_N6_MT"/>
    <property type="match status" value="1"/>
</dbReference>
<dbReference type="GO" id="GO:0005829">
    <property type="term" value="C:cytosol"/>
    <property type="evidence" value="ECO:0007669"/>
    <property type="project" value="TreeGrafter"/>
</dbReference>
<comment type="catalytic activity">
    <reaction evidence="7">
        <text>adenosine(1518)/adenosine(1519) in 16S rRNA + 4 S-adenosyl-L-methionine = N(6)-dimethyladenosine(1518)/N(6)-dimethyladenosine(1519) in 16S rRNA + 4 S-adenosyl-L-homocysteine + 4 H(+)</text>
        <dbReference type="Rhea" id="RHEA:19609"/>
        <dbReference type="Rhea" id="RHEA-COMP:10232"/>
        <dbReference type="Rhea" id="RHEA-COMP:10233"/>
        <dbReference type="ChEBI" id="CHEBI:15378"/>
        <dbReference type="ChEBI" id="CHEBI:57856"/>
        <dbReference type="ChEBI" id="CHEBI:59789"/>
        <dbReference type="ChEBI" id="CHEBI:74411"/>
        <dbReference type="ChEBI" id="CHEBI:74493"/>
        <dbReference type="EC" id="2.1.1.182"/>
    </reaction>
</comment>
<dbReference type="InterPro" id="IPR029063">
    <property type="entry name" value="SAM-dependent_MTases_sf"/>
</dbReference>
<dbReference type="Gene3D" id="3.40.50.150">
    <property type="entry name" value="Vaccinia Virus protein VP39"/>
    <property type="match status" value="1"/>
</dbReference>
<keyword evidence="3 7" id="KW-0489">Methyltransferase</keyword>
<dbReference type="eggNOG" id="COG0030">
    <property type="taxonomic scope" value="Bacteria"/>
</dbReference>
<dbReference type="KEGG" id="cad:Curi_c01270"/>
<dbReference type="PROSITE" id="PS01131">
    <property type="entry name" value="RRNA_A_DIMETH"/>
    <property type="match status" value="1"/>
</dbReference>
<accession>K0AWQ2</accession>
<dbReference type="Gene3D" id="1.10.8.100">
    <property type="entry name" value="Ribosomal RNA adenine dimethylase-like, domain 2"/>
    <property type="match status" value="1"/>
</dbReference>
<dbReference type="InterPro" id="IPR023165">
    <property type="entry name" value="rRNA_Ade_diMease-like_C"/>
</dbReference>
<feature type="binding site" evidence="7 8">
    <location>
        <position position="77"/>
    </location>
    <ligand>
        <name>S-adenosyl-L-methionine</name>
        <dbReference type="ChEBI" id="CHEBI:59789"/>
    </ligand>
</feature>
<dbReference type="HAMAP" id="MF_00607">
    <property type="entry name" value="16SrRNA_methyltr_A"/>
    <property type="match status" value="1"/>
</dbReference>
<dbReference type="STRING" id="1128398.Curi_c01270"/>
<comment type="similarity">
    <text evidence="7">Belongs to the class I-like SAM-binding methyltransferase superfamily. rRNA adenine N(6)-methyltransferase family. RsmA subfamily.</text>
</comment>
<evidence type="ECO:0000313" key="11">
    <source>
        <dbReference type="Proteomes" id="UP000006094"/>
    </source>
</evidence>
<dbReference type="PANTHER" id="PTHR11727">
    <property type="entry name" value="DIMETHYLADENOSINE TRANSFERASE"/>
    <property type="match status" value="1"/>
</dbReference>
<dbReference type="Proteomes" id="UP000006094">
    <property type="component" value="Chromosome"/>
</dbReference>
<keyword evidence="5 7" id="KW-0949">S-adenosyl-L-methionine</keyword>
<evidence type="ECO:0000256" key="2">
    <source>
        <dbReference type="ARBA" id="ARBA00022552"/>
    </source>
</evidence>
<dbReference type="InterPro" id="IPR011530">
    <property type="entry name" value="rRNA_adenine_dimethylase"/>
</dbReference>
<dbReference type="RefSeq" id="WP_014966344.1">
    <property type="nucleotide sequence ID" value="NC_018664.1"/>
</dbReference>
<feature type="binding site" evidence="7 8">
    <location>
        <position position="31"/>
    </location>
    <ligand>
        <name>S-adenosyl-L-methionine</name>
        <dbReference type="ChEBI" id="CHEBI:59789"/>
    </ligand>
</feature>
<organism evidence="10 11">
    <name type="scientific">Gottschalkia acidurici (strain ATCC 7906 / DSM 604 / BCRC 14475 / CIP 104303 / KCTC 5404 / NCIMB 10678 / 9a)</name>
    <name type="common">Clostridium acidurici</name>
    <dbReference type="NCBI Taxonomy" id="1128398"/>
    <lineage>
        <taxon>Bacteria</taxon>
        <taxon>Bacillati</taxon>
        <taxon>Bacillota</taxon>
        <taxon>Tissierellia</taxon>
        <taxon>Tissierellales</taxon>
        <taxon>Gottschalkiaceae</taxon>
        <taxon>Gottschalkia</taxon>
    </lineage>
</organism>
<keyword evidence="1 7" id="KW-0963">Cytoplasm</keyword>
<dbReference type="SUPFAM" id="SSF53335">
    <property type="entry name" value="S-adenosyl-L-methionine-dependent methyltransferases"/>
    <property type="match status" value="1"/>
</dbReference>
<evidence type="ECO:0000256" key="1">
    <source>
        <dbReference type="ARBA" id="ARBA00022490"/>
    </source>
</evidence>
<keyword evidence="11" id="KW-1185">Reference proteome</keyword>
<dbReference type="SMART" id="SM00650">
    <property type="entry name" value="rADc"/>
    <property type="match status" value="1"/>
</dbReference>
<proteinExistence type="inferred from homology"/>
<dbReference type="FunFam" id="3.40.50.150:FF:000023">
    <property type="entry name" value="Ribosomal RNA small subunit methyltransferase A"/>
    <property type="match status" value="1"/>
</dbReference>
<feature type="binding site" evidence="7 8">
    <location>
        <position position="56"/>
    </location>
    <ligand>
        <name>S-adenosyl-L-methionine</name>
        <dbReference type="ChEBI" id="CHEBI:59789"/>
    </ligand>
</feature>
<feature type="binding site" evidence="7 8">
    <location>
        <position position="29"/>
    </location>
    <ligand>
        <name>S-adenosyl-L-methionine</name>
        <dbReference type="ChEBI" id="CHEBI:59789"/>
    </ligand>
</feature>
<comment type="subcellular location">
    <subcellularLocation>
        <location evidence="7">Cytoplasm</location>
    </subcellularLocation>
</comment>
<dbReference type="NCBIfam" id="TIGR00755">
    <property type="entry name" value="ksgA"/>
    <property type="match status" value="1"/>
</dbReference>
<evidence type="ECO:0000256" key="8">
    <source>
        <dbReference type="PROSITE-ProRule" id="PRU01026"/>
    </source>
</evidence>
<keyword evidence="2 7" id="KW-0698">rRNA processing</keyword>
<evidence type="ECO:0000256" key="6">
    <source>
        <dbReference type="ARBA" id="ARBA00022884"/>
    </source>
</evidence>
<evidence type="ECO:0000259" key="9">
    <source>
        <dbReference type="SMART" id="SM00650"/>
    </source>
</evidence>
<dbReference type="HOGENOM" id="CLU_041220_0_0_9"/>
<feature type="domain" description="Ribosomal RNA adenine methylase transferase N-terminal" evidence="9">
    <location>
        <begin position="36"/>
        <end position="211"/>
    </location>
</feature>
<dbReference type="EMBL" id="CP003326">
    <property type="protein sequence ID" value="AFS77207.1"/>
    <property type="molecule type" value="Genomic_DNA"/>
</dbReference>
<name>K0AWQ2_GOTA9</name>
<feature type="binding site" evidence="7 8">
    <location>
        <position position="102"/>
    </location>
    <ligand>
        <name>S-adenosyl-L-methionine</name>
        <dbReference type="ChEBI" id="CHEBI:59789"/>
    </ligand>
</feature>
<gene>
    <name evidence="7" type="primary">rsmA</name>
    <name evidence="7 10" type="synonym">ksgA</name>
    <name evidence="10" type="ordered locus">Curi_c01270</name>
</gene>
<dbReference type="InterPro" id="IPR001737">
    <property type="entry name" value="KsgA/Erm"/>
</dbReference>
<dbReference type="PANTHER" id="PTHR11727:SF7">
    <property type="entry name" value="DIMETHYLADENOSINE TRANSFERASE-RELATED"/>
    <property type="match status" value="1"/>
</dbReference>
<dbReference type="PATRIC" id="fig|1128398.3.peg.126"/>
<dbReference type="GO" id="GO:0052908">
    <property type="term" value="F:16S rRNA (adenine(1518)-N(6)/adenine(1519)-N(6))-dimethyltransferase activity"/>
    <property type="evidence" value="ECO:0007669"/>
    <property type="project" value="UniProtKB-EC"/>
</dbReference>
<sequence>MSNELYIPSVTKEIVSKYGFKFSKSLGQNFLVDGNIIRNICEGANITEEDGIIEIGPGIGTLTQQLSKYAKKVVAIELDKKLLPILEETLSECENVKVINEDVLKVDLERLIEEEFKGLNVKVVANLPYYITTPIIMKLLESKLDIQQIVVMIQKEVALRMQANPGNKDYGALSIAVQYYSQPEIIANVPASVFIPRPNVDSAVIMLSVYDEPKVKVKDEKLMFNVVKSAFGQRRKTLLNALSGGNLNLTKEEVSKVLEEANIDPKKRGEVLAIEDFVNISDKICSLKK</sequence>
<dbReference type="InterPro" id="IPR020598">
    <property type="entry name" value="rRNA_Ade_methylase_Trfase_N"/>
</dbReference>
<dbReference type="AlphaFoldDB" id="K0AWQ2"/>
<dbReference type="InterPro" id="IPR020596">
    <property type="entry name" value="rRNA_Ade_Mease_Trfase_CS"/>
</dbReference>
<reference evidence="10 11" key="1">
    <citation type="journal article" date="2012" name="PLoS ONE">
        <title>The purine-utilizing bacterium Clostridium acidurici 9a: a genome-guided metabolic reconsideration.</title>
        <authorList>
            <person name="Hartwich K."/>
            <person name="Poehlein A."/>
            <person name="Daniel R."/>
        </authorList>
    </citation>
    <scope>NUCLEOTIDE SEQUENCE [LARGE SCALE GENOMIC DNA]</scope>
    <source>
        <strain evidence="11">ATCC 7906 / DSM 604 / BCRC 14475 / CIP 104303 / KCTC 5404 / NCIMB 10678 / 9a</strain>
    </source>
</reference>
<dbReference type="GO" id="GO:0003723">
    <property type="term" value="F:RNA binding"/>
    <property type="evidence" value="ECO:0007669"/>
    <property type="project" value="UniProtKB-UniRule"/>
</dbReference>
<evidence type="ECO:0000256" key="3">
    <source>
        <dbReference type="ARBA" id="ARBA00022603"/>
    </source>
</evidence>
<dbReference type="Pfam" id="PF00398">
    <property type="entry name" value="RrnaAD"/>
    <property type="match status" value="1"/>
</dbReference>
<comment type="function">
    <text evidence="7">Specifically dimethylates two adjacent adenosines (A1518 and A1519) in the loop of a conserved hairpin near the 3'-end of 16S rRNA in the 30S particle. May play a critical role in biogenesis of 30S subunits.</text>
</comment>
<dbReference type="OrthoDB" id="9814755at2"/>
<keyword evidence="4 7" id="KW-0808">Transferase</keyword>
<feature type="binding site" evidence="7 8">
    <location>
        <position position="126"/>
    </location>
    <ligand>
        <name>S-adenosyl-L-methionine</name>
        <dbReference type="ChEBI" id="CHEBI:59789"/>
    </ligand>
</feature>
<evidence type="ECO:0000256" key="7">
    <source>
        <dbReference type="HAMAP-Rule" id="MF_00607"/>
    </source>
</evidence>
<evidence type="ECO:0000313" key="10">
    <source>
        <dbReference type="EMBL" id="AFS77207.1"/>
    </source>
</evidence>
<evidence type="ECO:0000256" key="4">
    <source>
        <dbReference type="ARBA" id="ARBA00022679"/>
    </source>
</evidence>
<evidence type="ECO:0000256" key="5">
    <source>
        <dbReference type="ARBA" id="ARBA00022691"/>
    </source>
</evidence>
<dbReference type="EC" id="2.1.1.182" evidence="7"/>
<protein>
    <recommendedName>
        <fullName evidence="7">Ribosomal RNA small subunit methyltransferase A</fullName>
        <ecNumber evidence="7">2.1.1.182</ecNumber>
    </recommendedName>
    <alternativeName>
        <fullName evidence="7">16S rRNA (adenine(1518)-N(6)/adenine(1519)-N(6))-dimethyltransferase</fullName>
    </alternativeName>
    <alternativeName>
        <fullName evidence="7">16S rRNA dimethyladenosine transferase</fullName>
    </alternativeName>
    <alternativeName>
        <fullName evidence="7">16S rRNA dimethylase</fullName>
    </alternativeName>
    <alternativeName>
        <fullName evidence="7">S-adenosylmethionine-6-N', N'-adenosyl(rRNA) dimethyltransferase</fullName>
    </alternativeName>
</protein>